<evidence type="ECO:0000256" key="1">
    <source>
        <dbReference type="SAM" id="MobiDB-lite"/>
    </source>
</evidence>
<keyword evidence="2" id="KW-0812">Transmembrane</keyword>
<dbReference type="Proteomes" id="UP000539052">
    <property type="component" value="Unassembled WGS sequence"/>
</dbReference>
<feature type="transmembrane region" description="Helical" evidence="2">
    <location>
        <begin position="12"/>
        <end position="32"/>
    </location>
</feature>
<proteinExistence type="predicted"/>
<protein>
    <submittedName>
        <fullName evidence="3">Uncharacterized protein</fullName>
    </submittedName>
</protein>
<feature type="compositionally biased region" description="Basic and acidic residues" evidence="1">
    <location>
        <begin position="94"/>
        <end position="105"/>
    </location>
</feature>
<keyword evidence="4" id="KW-1185">Reference proteome</keyword>
<evidence type="ECO:0000313" key="3">
    <source>
        <dbReference type="EMBL" id="NNJ32079.1"/>
    </source>
</evidence>
<keyword evidence="2" id="KW-1133">Transmembrane helix</keyword>
<sequence length="186" mass="20009">MKNMNDKTKKRLILAGGVLISAVLLVMIGARFTKEPVTEADVPSQSTEISDVMVEDPNEIATTEKEEEVTAVPTGVTEEPKQDSGVVDTGTEQKIQEDIPEKPTYTKEQLTDPTQKPNGEKVESPKAEEKDTTPTATPKPKKTETSTEQNASGGLPGFDSVPDGGANKVTEADDMYENGNKIGDMN</sequence>
<feature type="region of interest" description="Disordered" evidence="1">
    <location>
        <begin position="39"/>
        <end position="186"/>
    </location>
</feature>
<dbReference type="RefSeq" id="WP_170823183.1">
    <property type="nucleotide sequence ID" value="NZ_JAAOXG010000045.1"/>
</dbReference>
<dbReference type="EMBL" id="JAAOXG010000045">
    <property type="protein sequence ID" value="NNJ32079.1"/>
    <property type="molecule type" value="Genomic_DNA"/>
</dbReference>
<evidence type="ECO:0000313" key="4">
    <source>
        <dbReference type="Proteomes" id="UP000539052"/>
    </source>
</evidence>
<accession>A0ABX1VVD4</accession>
<dbReference type="Pfam" id="PF20187">
    <property type="entry name" value="DUF6550"/>
    <property type="match status" value="1"/>
</dbReference>
<keyword evidence="2" id="KW-0472">Membrane</keyword>
<feature type="compositionally biased region" description="Polar residues" evidence="1">
    <location>
        <begin position="106"/>
        <end position="117"/>
    </location>
</feature>
<organism evidence="3 4">
    <name type="scientific">Lacrimispora defluvii</name>
    <dbReference type="NCBI Taxonomy" id="2719233"/>
    <lineage>
        <taxon>Bacteria</taxon>
        <taxon>Bacillati</taxon>
        <taxon>Bacillota</taxon>
        <taxon>Clostridia</taxon>
        <taxon>Lachnospirales</taxon>
        <taxon>Lachnospiraceae</taxon>
        <taxon>Lacrimispora</taxon>
    </lineage>
</organism>
<name>A0ABX1VVD4_9FIRM</name>
<comment type="caution">
    <text evidence="3">The sequence shown here is derived from an EMBL/GenBank/DDBJ whole genome shotgun (WGS) entry which is preliminary data.</text>
</comment>
<evidence type="ECO:0000256" key="2">
    <source>
        <dbReference type="SAM" id="Phobius"/>
    </source>
</evidence>
<gene>
    <name evidence="3" type="ORF">G9470_20145</name>
</gene>
<reference evidence="3 4" key="1">
    <citation type="submission" date="2020-03" db="EMBL/GenBank/DDBJ databases">
        <title>Genome Sequence of industrial isolate, B5A.</title>
        <authorList>
            <person name="Sharma S."/>
            <person name="Patil P.B."/>
            <person name="Korpole S."/>
        </authorList>
    </citation>
    <scope>NUCLEOTIDE SEQUENCE [LARGE SCALE GENOMIC DNA]</scope>
    <source>
        <strain evidence="3 4">PI-S10-B5A</strain>
    </source>
</reference>
<feature type="compositionally biased region" description="Basic and acidic residues" evidence="1">
    <location>
        <begin position="118"/>
        <end position="132"/>
    </location>
</feature>
<dbReference type="InterPro" id="IPR046680">
    <property type="entry name" value="DUF6550"/>
</dbReference>